<dbReference type="GO" id="GO:0042773">
    <property type="term" value="P:ATP synthesis coupled electron transport"/>
    <property type="evidence" value="ECO:0007669"/>
    <property type="project" value="InterPro"/>
</dbReference>
<keyword evidence="6 9" id="KW-1133">Transmembrane helix</keyword>
<accession>S5TP15</accession>
<evidence type="ECO:0000256" key="4">
    <source>
        <dbReference type="ARBA" id="ARBA00022692"/>
    </source>
</evidence>
<dbReference type="GO" id="GO:0003954">
    <property type="term" value="F:NADH dehydrogenase activity"/>
    <property type="evidence" value="ECO:0007669"/>
    <property type="project" value="TreeGrafter"/>
</dbReference>
<comment type="similarity">
    <text evidence="3 9">Belongs to the complex I subunit 4 family.</text>
</comment>
<evidence type="ECO:0000259" key="10">
    <source>
        <dbReference type="Pfam" id="PF00361"/>
    </source>
</evidence>
<comment type="catalytic activity">
    <reaction evidence="9">
        <text>a ubiquinone + NADH + 5 H(+)(in) = a ubiquinol + NAD(+) + 4 H(+)(out)</text>
        <dbReference type="Rhea" id="RHEA:29091"/>
        <dbReference type="Rhea" id="RHEA-COMP:9565"/>
        <dbReference type="Rhea" id="RHEA-COMP:9566"/>
        <dbReference type="ChEBI" id="CHEBI:15378"/>
        <dbReference type="ChEBI" id="CHEBI:16389"/>
        <dbReference type="ChEBI" id="CHEBI:17976"/>
        <dbReference type="ChEBI" id="CHEBI:57540"/>
        <dbReference type="ChEBI" id="CHEBI:57945"/>
        <dbReference type="EC" id="7.1.1.2"/>
    </reaction>
</comment>
<keyword evidence="9 12" id="KW-0496">Mitochondrion</keyword>
<geneLocation type="mitochondrion" evidence="12"/>
<dbReference type="EMBL" id="KC993198">
    <property type="protein sequence ID" value="AGS44530.1"/>
    <property type="molecule type" value="Genomic_DNA"/>
</dbReference>
<keyword evidence="9" id="KW-0830">Ubiquinone</keyword>
<dbReference type="GO" id="GO:0048039">
    <property type="term" value="F:ubiquinone binding"/>
    <property type="evidence" value="ECO:0007669"/>
    <property type="project" value="TreeGrafter"/>
</dbReference>
<evidence type="ECO:0000256" key="9">
    <source>
        <dbReference type="RuleBase" id="RU003297"/>
    </source>
</evidence>
<comment type="function">
    <text evidence="9">Core subunit of the mitochondrial membrane respiratory chain NADH dehydrogenase (Complex I) which catalyzes electron transfer from NADH through the respiratory chain, using ubiquinone as an electron acceptor. Essential for the catalytic activity and assembly of complex I.</text>
</comment>
<feature type="transmembrane region" description="Helical" evidence="9">
    <location>
        <begin position="26"/>
        <end position="42"/>
    </location>
</feature>
<name>S5TP15_9ASCO</name>
<evidence type="ECO:0000256" key="7">
    <source>
        <dbReference type="ARBA" id="ARBA00023027"/>
    </source>
</evidence>
<feature type="transmembrane region" description="Helical" evidence="9">
    <location>
        <begin position="208"/>
        <end position="227"/>
    </location>
</feature>
<protein>
    <recommendedName>
        <fullName evidence="9">NADH-ubiquinone oxidoreductase chain 4</fullName>
        <ecNumber evidence="9">7.1.1.2</ecNumber>
    </recommendedName>
</protein>
<evidence type="ECO:0000256" key="8">
    <source>
        <dbReference type="ARBA" id="ARBA00023136"/>
    </source>
</evidence>
<evidence type="ECO:0000313" key="12">
    <source>
        <dbReference type="EMBL" id="AGS44530.1"/>
    </source>
</evidence>
<keyword evidence="8 9" id="KW-0472">Membrane</keyword>
<reference evidence="12" key="1">
    <citation type="submission" date="2013-04" db="EMBL/GenBank/DDBJ databases">
        <authorList>
            <person name="Pfeiffer I."/>
            <person name="Hegedusova E."/>
            <person name="Brejova B."/>
            <person name="Nosek J."/>
        </authorList>
    </citation>
    <scope>NUCLEOTIDE SEQUENCE</scope>
    <source>
        <strain evidence="12">NRRL Y-27910</strain>
    </source>
</reference>
<feature type="transmembrane region" description="Helical" evidence="9">
    <location>
        <begin position="451"/>
        <end position="470"/>
    </location>
</feature>
<keyword evidence="4 9" id="KW-0812">Transmembrane</keyword>
<feature type="transmembrane region" description="Helical" evidence="9">
    <location>
        <begin position="168"/>
        <end position="188"/>
    </location>
</feature>
<keyword evidence="9" id="KW-0813">Transport</keyword>
<feature type="transmembrane region" description="Helical" evidence="9">
    <location>
        <begin position="135"/>
        <end position="156"/>
    </location>
</feature>
<keyword evidence="9" id="KW-0249">Electron transport</keyword>
<keyword evidence="7 9" id="KW-0520">NAD</keyword>
<feature type="domain" description="NADH:ubiquinone oxidoreductase chain 4 N-terminal" evidence="11">
    <location>
        <begin position="20"/>
        <end position="81"/>
    </location>
</feature>
<organism evidence="12">
    <name type="scientific">Candida corydali</name>
    <dbReference type="NCBI Taxonomy" id="391826"/>
    <lineage>
        <taxon>Eukaryota</taxon>
        <taxon>Fungi</taxon>
        <taxon>Dikarya</taxon>
        <taxon>Ascomycota</taxon>
        <taxon>Saccharomycotina</taxon>
        <taxon>Pichiomycetes</taxon>
        <taxon>Debaryomycetaceae</taxon>
        <taxon>Candida/Lodderomyces clade</taxon>
        <taxon>Candida</taxon>
    </lineage>
</organism>
<proteinExistence type="inferred from homology"/>
<feature type="transmembrane region" description="Helical" evidence="9">
    <location>
        <begin position="374"/>
        <end position="393"/>
    </location>
</feature>
<evidence type="ECO:0000259" key="11">
    <source>
        <dbReference type="Pfam" id="PF01059"/>
    </source>
</evidence>
<evidence type="ECO:0000256" key="6">
    <source>
        <dbReference type="ARBA" id="ARBA00022989"/>
    </source>
</evidence>
<gene>
    <name evidence="12" type="primary">nad4</name>
</gene>
<dbReference type="GeneID" id="16695214"/>
<dbReference type="EC" id="7.1.1.2" evidence="9"/>
<keyword evidence="9" id="KW-0679">Respiratory chain</keyword>
<dbReference type="InterPro" id="IPR003918">
    <property type="entry name" value="NADH_UbQ_OxRdtase"/>
</dbReference>
<dbReference type="Pfam" id="PF00361">
    <property type="entry name" value="Proton_antipo_M"/>
    <property type="match status" value="1"/>
</dbReference>
<dbReference type="PRINTS" id="PR01437">
    <property type="entry name" value="NUOXDRDTASE4"/>
</dbReference>
<dbReference type="InterPro" id="IPR000260">
    <property type="entry name" value="NADH4_N"/>
</dbReference>
<dbReference type="GO" id="GO:0031966">
    <property type="term" value="C:mitochondrial membrane"/>
    <property type="evidence" value="ECO:0007669"/>
    <property type="project" value="UniProtKB-SubCell"/>
</dbReference>
<dbReference type="GO" id="GO:0015990">
    <property type="term" value="P:electron transport coupled proton transport"/>
    <property type="evidence" value="ECO:0007669"/>
    <property type="project" value="TreeGrafter"/>
</dbReference>
<feature type="transmembrane region" description="Helical" evidence="9">
    <location>
        <begin position="419"/>
        <end position="444"/>
    </location>
</feature>
<feature type="transmembrane region" description="Helical" evidence="9">
    <location>
        <begin position="80"/>
        <end position="98"/>
    </location>
</feature>
<feature type="transmembrane region" description="Helical" evidence="9">
    <location>
        <begin position="339"/>
        <end position="362"/>
    </location>
</feature>
<dbReference type="RefSeq" id="YP_008475239.1">
    <property type="nucleotide sequence ID" value="NC_022172.1"/>
</dbReference>
<dbReference type="NCBIfam" id="TIGR01972">
    <property type="entry name" value="NDH_I_M"/>
    <property type="match status" value="1"/>
</dbReference>
<feature type="transmembrane region" description="Helical" evidence="9">
    <location>
        <begin position="54"/>
        <end position="74"/>
    </location>
</feature>
<dbReference type="InterPro" id="IPR001750">
    <property type="entry name" value="ND/Mrp_TM"/>
</dbReference>
<comment type="subcellular location">
    <subcellularLocation>
        <location evidence="2">Membrane</location>
        <topology evidence="2">Multi-pass membrane protein</topology>
    </subcellularLocation>
    <subcellularLocation>
        <location evidence="9">Mitochondrion membrane</location>
        <topology evidence="9">Multi-pass membrane protein</topology>
    </subcellularLocation>
</comment>
<dbReference type="InterPro" id="IPR010227">
    <property type="entry name" value="NADH_Q_OxRdtase_chainM/4"/>
</dbReference>
<keyword evidence="5" id="KW-1278">Translocase</keyword>
<dbReference type="Pfam" id="PF01059">
    <property type="entry name" value="Oxidored_q5_N"/>
    <property type="match status" value="1"/>
</dbReference>
<feature type="transmembrane region" description="Helical" evidence="9">
    <location>
        <begin position="266"/>
        <end position="286"/>
    </location>
</feature>
<evidence type="ECO:0000256" key="3">
    <source>
        <dbReference type="ARBA" id="ARBA00009025"/>
    </source>
</evidence>
<dbReference type="PANTHER" id="PTHR43507">
    <property type="entry name" value="NADH-UBIQUINONE OXIDOREDUCTASE CHAIN 4"/>
    <property type="match status" value="1"/>
</dbReference>
<feature type="domain" description="NADH:quinone oxidoreductase/Mrp antiporter transmembrane" evidence="10">
    <location>
        <begin position="100"/>
        <end position="381"/>
    </location>
</feature>
<dbReference type="AlphaFoldDB" id="S5TP15"/>
<evidence type="ECO:0000256" key="1">
    <source>
        <dbReference type="ARBA" id="ARBA00003257"/>
    </source>
</evidence>
<evidence type="ECO:0000256" key="2">
    <source>
        <dbReference type="ARBA" id="ARBA00004141"/>
    </source>
</evidence>
<evidence type="ECO:0000256" key="5">
    <source>
        <dbReference type="ARBA" id="ARBA00022967"/>
    </source>
</evidence>
<comment type="function">
    <text evidence="1">Core subunit of the mitochondrial membrane respiratory chain NADH dehydrogenase (Complex I) that is believed to belong to the minimal assembly required for catalysis. Complex I functions in the transfer of electrons from NADH to the respiratory chain. The immediate electron acceptor for the enzyme is believed to be ubiquinone.</text>
</comment>
<feature type="transmembrane region" description="Helical" evidence="9">
    <location>
        <begin position="239"/>
        <end position="260"/>
    </location>
</feature>
<dbReference type="PANTHER" id="PTHR43507:SF1">
    <property type="entry name" value="NADH-UBIQUINONE OXIDOREDUCTASE CHAIN 4"/>
    <property type="match status" value="1"/>
</dbReference>
<sequence>MTLIYGVLIAFTSVIARTLPNLNRSIILVASILLVLPTLYDWDEGGVYYTTDGIADVLILLTVYLLPLSIIANWNSIRSTLYYELVLGLGGILLINFLCQDMLSFYVYFEASLAPLFIVIGLYGANNRDKASDYVLLYTLLSSLFMLIAIATYELLLGTTDYQSASLVVLSIDLQCVLYLCIAIGVMVKTPLMPVHTWLPVVHSESPLAGSILLAGVVLKLAIYALIRLVLPTLSDATILYTPIAYVLCVITIIYTSLITMRQTDLKVIVAYSSVSHMAVCILGILSNSILGITGSLILCIAHGLVSPALFIIVGGILYDRYHHRLIYYYQGLITYMPLLSVALIIFSFCNVGTPLSVNFIGELLSLSGAIGRSPILGAISALSVLLSASYMMKVTNRLTGGIPTPYTALTSDLTYREIVLLISLMIPTLWYGLFPNGIINLLWDTPRLLYLFYIYFILLYIKYFLFLLYLTNRTLHIFIFTIYMYMGCVSN</sequence>
<feature type="transmembrane region" description="Helical" evidence="9">
    <location>
        <begin position="298"/>
        <end position="319"/>
    </location>
</feature>
<dbReference type="GO" id="GO:0008137">
    <property type="term" value="F:NADH dehydrogenase (ubiquinone) activity"/>
    <property type="evidence" value="ECO:0007669"/>
    <property type="project" value="UniProtKB-UniRule"/>
</dbReference>
<feature type="transmembrane region" description="Helical" evidence="9">
    <location>
        <begin position="105"/>
        <end position="123"/>
    </location>
</feature>